<evidence type="ECO:0000259" key="2">
    <source>
        <dbReference type="Pfam" id="PF04773"/>
    </source>
</evidence>
<dbReference type="EMBL" id="JAMWYS010000028">
    <property type="protein sequence ID" value="MCO4292842.1"/>
    <property type="molecule type" value="Genomic_DNA"/>
</dbReference>
<reference evidence="4" key="1">
    <citation type="submission" date="2022-06" db="EMBL/GenBank/DDBJ databases">
        <title>Solitalea sp. MAHUQ-68 isolated from rhizospheric soil.</title>
        <authorList>
            <person name="Huq M.A."/>
        </authorList>
    </citation>
    <scope>NUCLEOTIDE SEQUENCE</scope>
    <source>
        <strain evidence="4">MAHUQ-68</strain>
    </source>
</reference>
<evidence type="ECO:0000256" key="1">
    <source>
        <dbReference type="SAM" id="MobiDB-lite"/>
    </source>
</evidence>
<dbReference type="Pfam" id="PF04773">
    <property type="entry name" value="FecR"/>
    <property type="match status" value="1"/>
</dbReference>
<dbReference type="AlphaFoldDB" id="A0A9X2F1C5"/>
<dbReference type="PIRSF" id="PIRSF018266">
    <property type="entry name" value="FecR"/>
    <property type="match status" value="1"/>
</dbReference>
<name>A0A9X2F1C5_9SPHI</name>
<dbReference type="Gene3D" id="3.55.50.30">
    <property type="match status" value="1"/>
</dbReference>
<dbReference type="PANTHER" id="PTHR30273:SF2">
    <property type="entry name" value="PROTEIN FECR"/>
    <property type="match status" value="1"/>
</dbReference>
<evidence type="ECO:0000313" key="4">
    <source>
        <dbReference type="EMBL" id="MCO4292842.1"/>
    </source>
</evidence>
<organism evidence="4 5">
    <name type="scientific">Solitalea agri</name>
    <dbReference type="NCBI Taxonomy" id="2953739"/>
    <lineage>
        <taxon>Bacteria</taxon>
        <taxon>Pseudomonadati</taxon>
        <taxon>Bacteroidota</taxon>
        <taxon>Sphingobacteriia</taxon>
        <taxon>Sphingobacteriales</taxon>
        <taxon>Sphingobacteriaceae</taxon>
        <taxon>Solitalea</taxon>
    </lineage>
</organism>
<dbReference type="InterPro" id="IPR032508">
    <property type="entry name" value="FecR_C"/>
</dbReference>
<dbReference type="Pfam" id="PF16344">
    <property type="entry name" value="FecR_C"/>
    <property type="match status" value="1"/>
</dbReference>
<dbReference type="Gene3D" id="2.60.120.1440">
    <property type="match status" value="1"/>
</dbReference>
<feature type="region of interest" description="Disordered" evidence="1">
    <location>
        <begin position="1"/>
        <end position="22"/>
    </location>
</feature>
<evidence type="ECO:0000313" key="5">
    <source>
        <dbReference type="Proteomes" id="UP001155182"/>
    </source>
</evidence>
<keyword evidence="5" id="KW-1185">Reference proteome</keyword>
<dbReference type="RefSeq" id="WP_252587334.1">
    <property type="nucleotide sequence ID" value="NZ_JAMWYS010000028.1"/>
</dbReference>
<proteinExistence type="predicted"/>
<feature type="domain" description="FecR protein" evidence="2">
    <location>
        <begin position="121"/>
        <end position="215"/>
    </location>
</feature>
<feature type="domain" description="Protein FecR C-terminal" evidence="3">
    <location>
        <begin position="259"/>
        <end position="327"/>
    </location>
</feature>
<dbReference type="Proteomes" id="UP001155182">
    <property type="component" value="Unassembled WGS sequence"/>
</dbReference>
<sequence>MTENPNKLQQKDPIKKPSGKFYPSTVEEQKQLDEWFESLPGNDSGAPFEDENEKKVIRQHVLNSVFSRIAENDQEAEGTPVRTLKWTWLKVAASVAAVTTIGWMGYSYWAKPHPIEYLTVTAQGGKVMQVTLPDNTTIWMQSGSTLKYPKQFSDTTREIYLEEGLAYFKVTHNAEKPFIVHTPKLDTRVLGTSFVIKAYQQMEDVEVELITGKVRVSHDQQILGELAPNMRLTYHKASAKAEIEELNTETSASFVNGVIVLQRAGFDELFATLQSLYSVHFNYDKALLKDCRFNLRFNTNLKVEQVLEIVNGIHPIKYDVKGKEITIKTESCDR</sequence>
<accession>A0A9X2F1C5</accession>
<gene>
    <name evidence="4" type="ORF">NF867_08220</name>
</gene>
<dbReference type="InterPro" id="IPR012373">
    <property type="entry name" value="Ferrdict_sens_TM"/>
</dbReference>
<evidence type="ECO:0000259" key="3">
    <source>
        <dbReference type="Pfam" id="PF16344"/>
    </source>
</evidence>
<dbReference type="InterPro" id="IPR006860">
    <property type="entry name" value="FecR"/>
</dbReference>
<dbReference type="PANTHER" id="PTHR30273">
    <property type="entry name" value="PERIPLASMIC SIGNAL SENSOR AND SIGMA FACTOR ACTIVATOR FECR-RELATED"/>
    <property type="match status" value="1"/>
</dbReference>
<comment type="caution">
    <text evidence="4">The sequence shown here is derived from an EMBL/GenBank/DDBJ whole genome shotgun (WGS) entry which is preliminary data.</text>
</comment>
<dbReference type="GO" id="GO:0016989">
    <property type="term" value="F:sigma factor antagonist activity"/>
    <property type="evidence" value="ECO:0007669"/>
    <property type="project" value="TreeGrafter"/>
</dbReference>
<protein>
    <submittedName>
        <fullName evidence="4">FecR family protein</fullName>
    </submittedName>
</protein>